<evidence type="ECO:0000256" key="1">
    <source>
        <dbReference type="ARBA" id="ARBA00023277"/>
    </source>
</evidence>
<accession>A0ABZ0HPI7</accession>
<protein>
    <recommendedName>
        <fullName evidence="2">Anhydro-N-acetylmuramic acid kinase</fullName>
        <ecNumber evidence="2">2.7.1.170</ecNumber>
    </recommendedName>
    <alternativeName>
        <fullName evidence="2">AnhMurNAc kinase</fullName>
    </alternativeName>
</protein>
<evidence type="ECO:0000256" key="2">
    <source>
        <dbReference type="HAMAP-Rule" id="MF_01270"/>
    </source>
</evidence>
<reference evidence="3 4" key="1">
    <citation type="submission" date="2023-10" db="EMBL/GenBank/DDBJ databases">
        <title>Novel methanotroph of the genus Methylocapsa from a subarctic wetland.</title>
        <authorList>
            <person name="Belova S.E."/>
            <person name="Oshkin I.Y."/>
            <person name="Miroshnikov K."/>
            <person name="Dedysh S.N."/>
        </authorList>
    </citation>
    <scope>NUCLEOTIDE SEQUENCE [LARGE SCALE GENOMIC DNA]</scope>
    <source>
        <strain evidence="3 4">RX1</strain>
    </source>
</reference>
<organism evidence="3 4">
    <name type="scientific">Methylocapsa polymorpha</name>
    <dbReference type="NCBI Taxonomy" id="3080828"/>
    <lineage>
        <taxon>Bacteria</taxon>
        <taxon>Pseudomonadati</taxon>
        <taxon>Pseudomonadota</taxon>
        <taxon>Alphaproteobacteria</taxon>
        <taxon>Hyphomicrobiales</taxon>
        <taxon>Beijerinckiaceae</taxon>
        <taxon>Methylocapsa</taxon>
    </lineage>
</organism>
<keyword evidence="2 3" id="KW-0808">Transferase</keyword>
<comment type="pathway">
    <text evidence="2">Amino-sugar metabolism; 1,6-anhydro-N-acetylmuramate degradation.</text>
</comment>
<dbReference type="PANTHER" id="PTHR30605">
    <property type="entry name" value="ANHYDRO-N-ACETYLMURAMIC ACID KINASE"/>
    <property type="match status" value="1"/>
</dbReference>
<comment type="catalytic activity">
    <reaction evidence="2">
        <text>1,6-anhydro-N-acetyl-beta-muramate + ATP + H2O = N-acetyl-D-muramate 6-phosphate + ADP + H(+)</text>
        <dbReference type="Rhea" id="RHEA:24952"/>
        <dbReference type="ChEBI" id="CHEBI:15377"/>
        <dbReference type="ChEBI" id="CHEBI:15378"/>
        <dbReference type="ChEBI" id="CHEBI:30616"/>
        <dbReference type="ChEBI" id="CHEBI:58690"/>
        <dbReference type="ChEBI" id="CHEBI:58722"/>
        <dbReference type="ChEBI" id="CHEBI:456216"/>
        <dbReference type="EC" id="2.7.1.170"/>
    </reaction>
</comment>
<feature type="binding site" evidence="2">
    <location>
        <begin position="12"/>
        <end position="19"/>
    </location>
    <ligand>
        <name>ATP</name>
        <dbReference type="ChEBI" id="CHEBI:30616"/>
    </ligand>
</feature>
<evidence type="ECO:0000313" key="4">
    <source>
        <dbReference type="Proteomes" id="UP001626536"/>
    </source>
</evidence>
<sequence>MSLTRAIGLMSGTSMDGVDVAFIETDGEDAIALRAAGFFPYTQEDRALLRSALDDARSLEDRRARPGALAPAEAMVTSRHAEAVERFLAAENIDRATIDLIGFHGQTVLHRPERGLTAQIGDGAGLAEKLKLKVAYDFRAADVLRGGQGAPLVPVFHRALAAAAGFAEPVAIINIGGIANVSFVEADKEPIAFDAGPGNALVDDLMLARTGAAIDRDGAAAAKGKVDEALLSELLAHAFFALEPPKSLDRNDFSGAAVARLGLDDAAATLTAFTAAGIARAFMHLPSQPTLAIICGGGARNPTLMRELSLRLSCRVASADSFGWSADAMEAQAFAYLAVRCVKGLPITFPTTTGAPAPLSGGVLGEPNGR</sequence>
<dbReference type="InterPro" id="IPR005338">
    <property type="entry name" value="Anhydro_N_Ac-Mur_kinase"/>
</dbReference>
<dbReference type="EC" id="2.7.1.170" evidence="2"/>
<name>A0ABZ0HPI7_9HYPH</name>
<keyword evidence="1 2" id="KW-0119">Carbohydrate metabolism</keyword>
<keyword evidence="2" id="KW-0547">Nucleotide-binding</keyword>
<dbReference type="HAMAP" id="MF_01270">
    <property type="entry name" value="AnhMurNAc_kinase"/>
    <property type="match status" value="1"/>
</dbReference>
<comment type="similarity">
    <text evidence="2">Belongs to the anhydro-N-acetylmuramic acid kinase family.</text>
</comment>
<dbReference type="EMBL" id="CP136862">
    <property type="protein sequence ID" value="WOJ88855.1"/>
    <property type="molecule type" value="Genomic_DNA"/>
</dbReference>
<dbReference type="Gene3D" id="3.30.420.40">
    <property type="match status" value="2"/>
</dbReference>
<evidence type="ECO:0000313" key="3">
    <source>
        <dbReference type="EMBL" id="WOJ88855.1"/>
    </source>
</evidence>
<keyword evidence="2" id="KW-0067">ATP-binding</keyword>
<dbReference type="PANTHER" id="PTHR30605:SF0">
    <property type="entry name" value="ANHYDRO-N-ACETYLMURAMIC ACID KINASE"/>
    <property type="match status" value="1"/>
</dbReference>
<dbReference type="Proteomes" id="UP001626536">
    <property type="component" value="Chromosome"/>
</dbReference>
<dbReference type="InterPro" id="IPR043129">
    <property type="entry name" value="ATPase_NBD"/>
</dbReference>
<dbReference type="NCBIfam" id="NF007141">
    <property type="entry name" value="PRK09585.1-5"/>
    <property type="match status" value="1"/>
</dbReference>
<dbReference type="GO" id="GO:0016301">
    <property type="term" value="F:kinase activity"/>
    <property type="evidence" value="ECO:0007669"/>
    <property type="project" value="UniProtKB-KW"/>
</dbReference>
<gene>
    <name evidence="2" type="primary">anmK</name>
    <name evidence="3" type="ORF">RZS28_13700</name>
</gene>
<dbReference type="RefSeq" id="WP_407338292.1">
    <property type="nucleotide sequence ID" value="NZ_CP136862.1"/>
</dbReference>
<dbReference type="Pfam" id="PF03702">
    <property type="entry name" value="AnmK"/>
    <property type="match status" value="1"/>
</dbReference>
<keyword evidence="2 3" id="KW-0418">Kinase</keyword>
<dbReference type="SUPFAM" id="SSF53067">
    <property type="entry name" value="Actin-like ATPase domain"/>
    <property type="match status" value="1"/>
</dbReference>
<comment type="pathway">
    <text evidence="2">Cell wall biogenesis; peptidoglycan recycling.</text>
</comment>
<proteinExistence type="inferred from homology"/>
<comment type="function">
    <text evidence="2">Catalyzes the specific phosphorylation of 1,6-anhydro-N-acetylmuramic acid (anhMurNAc) with the simultaneous cleavage of the 1,6-anhydro ring, generating MurNAc-6-P. Is required for the utilization of anhMurNAc either imported from the medium or derived from its own cell wall murein, and thus plays a role in cell wall recycling.</text>
</comment>
<keyword evidence="4" id="KW-1185">Reference proteome</keyword>